<proteinExistence type="inferred from homology"/>
<name>A0A381VNX2_9ZZZZ</name>
<protein>
    <submittedName>
        <fullName evidence="1">Uncharacterized protein</fullName>
    </submittedName>
</protein>
<accession>A0A381VNX2</accession>
<dbReference type="NCBIfam" id="NF003507">
    <property type="entry name" value="PRK05170.2-5"/>
    <property type="match status" value="1"/>
</dbReference>
<sequence>TCSFRQRSRSARVANHKPFWETKRLGELNQTEWESLCDGCGQCCLIRFEDTETGAVGTTSVVCRLFEMESCRCSRYPERHSLVQDCVRLDPDSVSDLSWLPKTCAYRLLDEGRPLYEWHPLIAGNRDEIRRSGVSVYGNVVSEKNVHLDDLAWQIVKWV</sequence>
<dbReference type="HAMAP" id="MF_00676">
    <property type="entry name" value="UPF0260"/>
    <property type="match status" value="1"/>
</dbReference>
<reference evidence="1" key="1">
    <citation type="submission" date="2018-05" db="EMBL/GenBank/DDBJ databases">
        <authorList>
            <person name="Lanie J.A."/>
            <person name="Ng W.-L."/>
            <person name="Kazmierczak K.M."/>
            <person name="Andrzejewski T.M."/>
            <person name="Davidsen T.M."/>
            <person name="Wayne K.J."/>
            <person name="Tettelin H."/>
            <person name="Glass J.I."/>
            <person name="Rusch D."/>
            <person name="Podicherti R."/>
            <person name="Tsui H.-C.T."/>
            <person name="Winkler M.E."/>
        </authorList>
    </citation>
    <scope>NUCLEOTIDE SEQUENCE</scope>
</reference>
<dbReference type="NCBIfam" id="NF003501">
    <property type="entry name" value="PRK05170.1-5"/>
    <property type="match status" value="1"/>
</dbReference>
<evidence type="ECO:0000313" key="1">
    <source>
        <dbReference type="EMBL" id="SVA41761.1"/>
    </source>
</evidence>
<dbReference type="Pfam" id="PF03692">
    <property type="entry name" value="CxxCxxCC"/>
    <property type="match status" value="1"/>
</dbReference>
<feature type="non-terminal residue" evidence="1">
    <location>
        <position position="1"/>
    </location>
</feature>
<gene>
    <name evidence="1" type="ORF">METZ01_LOCUS94615</name>
</gene>
<dbReference type="PANTHER" id="PTHR37421">
    <property type="entry name" value="UPF0260 PROTEIN YCGN"/>
    <property type="match status" value="1"/>
</dbReference>
<dbReference type="PANTHER" id="PTHR37421:SF1">
    <property type="entry name" value="UPF0260 PROTEIN YCGN"/>
    <property type="match status" value="1"/>
</dbReference>
<dbReference type="AlphaFoldDB" id="A0A381VNX2"/>
<dbReference type="InterPro" id="IPR005358">
    <property type="entry name" value="Puta_zinc/iron-chelating_dom"/>
</dbReference>
<dbReference type="EMBL" id="UINC01009308">
    <property type="protein sequence ID" value="SVA41761.1"/>
    <property type="molecule type" value="Genomic_DNA"/>
</dbReference>
<organism evidence="1">
    <name type="scientific">marine metagenome</name>
    <dbReference type="NCBI Taxonomy" id="408172"/>
    <lineage>
        <taxon>unclassified sequences</taxon>
        <taxon>metagenomes</taxon>
        <taxon>ecological metagenomes</taxon>
    </lineage>
</organism>
<dbReference type="PIRSF" id="PIRSF006173">
    <property type="entry name" value="UCP006173"/>
    <property type="match status" value="1"/>
</dbReference>
<dbReference type="InterPro" id="IPR008228">
    <property type="entry name" value="UCP006173"/>
</dbReference>